<organism evidence="2 3">
    <name type="scientific">Mycobacterium gordonae</name>
    <dbReference type="NCBI Taxonomy" id="1778"/>
    <lineage>
        <taxon>Bacteria</taxon>
        <taxon>Bacillati</taxon>
        <taxon>Actinomycetota</taxon>
        <taxon>Actinomycetes</taxon>
        <taxon>Mycobacteriales</taxon>
        <taxon>Mycobacteriaceae</taxon>
        <taxon>Mycobacterium</taxon>
    </lineage>
</organism>
<reference evidence="2 3" key="1">
    <citation type="submission" date="2015-10" db="EMBL/GenBank/DDBJ databases">
        <title>Mycobacterium gordonae draft genome assembly.</title>
        <authorList>
            <person name="Ustinova V."/>
            <person name="Smirnova T."/>
            <person name="Blagodatskikh K."/>
            <person name="Varlamov D."/>
            <person name="Larionova E."/>
            <person name="Chernousova L."/>
        </authorList>
    </citation>
    <scope>NUCLEOTIDE SEQUENCE [LARGE SCALE GENOMIC DNA]</scope>
    <source>
        <strain evidence="2 3">CTRI 14-8773</strain>
    </source>
</reference>
<evidence type="ECO:0000313" key="3">
    <source>
        <dbReference type="Proteomes" id="UP000051677"/>
    </source>
</evidence>
<evidence type="ECO:0000256" key="1">
    <source>
        <dbReference type="SAM" id="MobiDB-lite"/>
    </source>
</evidence>
<gene>
    <name evidence="2" type="ORF">AO501_04425</name>
</gene>
<dbReference type="EMBL" id="LKTM01000021">
    <property type="protein sequence ID" value="KQH80527.1"/>
    <property type="molecule type" value="Genomic_DNA"/>
</dbReference>
<dbReference type="AlphaFoldDB" id="A0A0Q2MLB1"/>
<sequence length="74" mass="7562">MLLFVGGAAAGVVVGGRIGDRALTPAAVACLAFAAANALHHCRCRERLTTAHQPPPPLPGHARSAAEPKNTISR</sequence>
<feature type="region of interest" description="Disordered" evidence="1">
    <location>
        <begin position="49"/>
        <end position="74"/>
    </location>
</feature>
<proteinExistence type="predicted"/>
<dbReference type="Proteomes" id="UP000051677">
    <property type="component" value="Unassembled WGS sequence"/>
</dbReference>
<protein>
    <submittedName>
        <fullName evidence="2">Uncharacterized protein</fullName>
    </submittedName>
</protein>
<name>A0A0Q2MLB1_MYCGO</name>
<evidence type="ECO:0000313" key="2">
    <source>
        <dbReference type="EMBL" id="KQH80527.1"/>
    </source>
</evidence>
<accession>A0A0Q2MLB1</accession>
<comment type="caution">
    <text evidence="2">The sequence shown here is derived from an EMBL/GenBank/DDBJ whole genome shotgun (WGS) entry which is preliminary data.</text>
</comment>